<accession>W4QKV8</accession>
<evidence type="ECO:0000256" key="3">
    <source>
        <dbReference type="ARBA" id="ARBA00007164"/>
    </source>
</evidence>
<keyword evidence="11" id="KW-0961">Cell wall biogenesis/degradation</keyword>
<dbReference type="GO" id="GO:0009252">
    <property type="term" value="P:peptidoglycan biosynthetic process"/>
    <property type="evidence" value="ECO:0007669"/>
    <property type="project" value="UniProtKB-UniPathway"/>
</dbReference>
<dbReference type="InterPro" id="IPR015956">
    <property type="entry name" value="Peniciliin-bd_prot_C_sf"/>
</dbReference>
<feature type="domain" description="Peptidase S11 D-Ala-D-Ala carboxypeptidase A C-terminal" evidence="17">
    <location>
        <begin position="307"/>
        <end position="416"/>
    </location>
</feature>
<dbReference type="Pfam" id="PF07943">
    <property type="entry name" value="PBP5_C"/>
    <property type="match status" value="1"/>
</dbReference>
<dbReference type="STRING" id="1236971.JCM9152_4322"/>
<feature type="chain" id="PRO_5039119072" description="serine-type D-Ala-D-Ala carboxypeptidase" evidence="16">
    <location>
        <begin position="29"/>
        <end position="448"/>
    </location>
</feature>
<proteinExistence type="inferred from homology"/>
<dbReference type="AlphaFoldDB" id="W4QKV8"/>
<keyword evidence="5 18" id="KW-0121">Carboxypeptidase</keyword>
<dbReference type="GO" id="GO:0008360">
    <property type="term" value="P:regulation of cell shape"/>
    <property type="evidence" value="ECO:0007669"/>
    <property type="project" value="UniProtKB-KW"/>
</dbReference>
<evidence type="ECO:0000313" key="19">
    <source>
        <dbReference type="Proteomes" id="UP000018895"/>
    </source>
</evidence>
<dbReference type="SUPFAM" id="SSF69189">
    <property type="entry name" value="Penicillin-binding protein associated domain"/>
    <property type="match status" value="1"/>
</dbReference>
<evidence type="ECO:0000256" key="8">
    <source>
        <dbReference type="ARBA" id="ARBA00022801"/>
    </source>
</evidence>
<comment type="similarity">
    <text evidence="3 15">Belongs to the peptidase S11 family.</text>
</comment>
<comment type="function">
    <text evidence="1">Removes C-terminal D-alanyl residues from sugar-peptide cell wall precursors.</text>
</comment>
<evidence type="ECO:0000313" key="18">
    <source>
        <dbReference type="EMBL" id="GAE32760.1"/>
    </source>
</evidence>
<organism evidence="18 19">
    <name type="scientific">Halalkalibacter hemicellulosilyticusJCM 9152</name>
    <dbReference type="NCBI Taxonomy" id="1236971"/>
    <lineage>
        <taxon>Bacteria</taxon>
        <taxon>Bacillati</taxon>
        <taxon>Bacillota</taxon>
        <taxon>Bacilli</taxon>
        <taxon>Bacillales</taxon>
        <taxon>Bacillaceae</taxon>
        <taxon>Halalkalibacter</taxon>
    </lineage>
</organism>
<keyword evidence="6" id="KW-0645">Protease</keyword>
<dbReference type="Gene3D" id="3.40.710.10">
    <property type="entry name" value="DD-peptidase/beta-lactamase superfamily"/>
    <property type="match status" value="1"/>
</dbReference>
<feature type="active site" description="Acyl-ester intermediate" evidence="13">
    <location>
        <position position="63"/>
    </location>
</feature>
<keyword evidence="7 16" id="KW-0732">Signal</keyword>
<keyword evidence="9" id="KW-0133">Cell shape</keyword>
<dbReference type="InterPro" id="IPR012338">
    <property type="entry name" value="Beta-lactam/transpept-like"/>
</dbReference>
<feature type="signal peptide" evidence="16">
    <location>
        <begin position="1"/>
        <end position="28"/>
    </location>
</feature>
<feature type="binding site" evidence="14">
    <location>
        <position position="257"/>
    </location>
    <ligand>
        <name>substrate</name>
    </ligand>
</feature>
<dbReference type="PRINTS" id="PR00725">
    <property type="entry name" value="DADACBPTASE1"/>
</dbReference>
<dbReference type="PANTHER" id="PTHR21581:SF11">
    <property type="entry name" value="D-ALANYL-D-ALANINE CARBOXYPEPTIDASE DACA"/>
    <property type="match status" value="1"/>
</dbReference>
<feature type="active site" description="Proton acceptor" evidence="13">
    <location>
        <position position="66"/>
    </location>
</feature>
<dbReference type="EC" id="3.4.16.4" evidence="4"/>
<evidence type="ECO:0000256" key="13">
    <source>
        <dbReference type="PIRSR" id="PIRSR618044-1"/>
    </source>
</evidence>
<reference evidence="18" key="1">
    <citation type="journal article" date="2014" name="Genome Announc.">
        <title>Draft Genome Sequences of Three Alkaliphilic Bacillus Strains, Bacillus wakoensis JCM 9140T, Bacillus akibai JCM 9157T, and Bacillus hemicellulosilyticus JCM 9152T.</title>
        <authorList>
            <person name="Yuki M."/>
            <person name="Oshima K."/>
            <person name="Suda W."/>
            <person name="Oshida Y."/>
            <person name="Kitamura K."/>
            <person name="Iida T."/>
            <person name="Hattori M."/>
            <person name="Ohkuma M."/>
        </authorList>
    </citation>
    <scope>NUCLEOTIDE SEQUENCE [LARGE SCALE GENOMIC DNA]</scope>
    <source>
        <strain evidence="18">JCM 9152</strain>
    </source>
</reference>
<dbReference type="Pfam" id="PF00768">
    <property type="entry name" value="Peptidase_S11"/>
    <property type="match status" value="1"/>
</dbReference>
<dbReference type="RefSeq" id="WP_235715779.1">
    <property type="nucleotide sequence ID" value="NZ_BAUU01000049.1"/>
</dbReference>
<sequence length="448" mass="49272">MNKVMKKPLMLMIVVAVLISSWVQPNLAEASVDLDAEAAILIDAKSGKVLYQKKIDSLLPIASMTKMMSQYLIFEAVENGEISWDDEVPISDFVRQLSLNKTLSNVSLRQDYSYTVRELYESVTIYSANGSMIALADLIAGSETAFVQRMNEKAEELGFEDYEFVNSTGLNNSSMNGNHPDGTSEDAENLLSARATAKLAYHLINDYPEILETAQIPVMEFDAGPGEIEVMHNWNWMIPGIREDFDQFSYDGIQGLKTGSTSTAGAAFTGVAERGDVQLISVVMRTSDREARFTETRKLLDYGFNQFSQVELFPEGYKPEGDELVEVVSGKENEVSISSTSSLTALIQSGAEELYRAELVLDESQLNENGKLEAPIEAGQQVGTLVLTYDGEGEDEYIYSNASVEVPVVTDQAVEKAGWFTMMMRGIGGFFSGIWTGVADTVSGWFGS</sequence>
<evidence type="ECO:0000256" key="15">
    <source>
        <dbReference type="RuleBase" id="RU004016"/>
    </source>
</evidence>
<comment type="pathway">
    <text evidence="2">Cell wall biogenesis; peptidoglycan biosynthesis.</text>
</comment>
<comment type="catalytic activity">
    <reaction evidence="12">
        <text>Preferential cleavage: (Ac)2-L-Lys-D-Ala-|-D-Ala. Also transpeptidation of peptidyl-alanyl moieties that are N-acyl substituents of D-alanine.</text>
        <dbReference type="EC" id="3.4.16.4"/>
    </reaction>
</comment>
<evidence type="ECO:0000256" key="11">
    <source>
        <dbReference type="ARBA" id="ARBA00023316"/>
    </source>
</evidence>
<evidence type="ECO:0000256" key="14">
    <source>
        <dbReference type="PIRSR" id="PIRSR618044-2"/>
    </source>
</evidence>
<evidence type="ECO:0000259" key="17">
    <source>
        <dbReference type="SMART" id="SM00936"/>
    </source>
</evidence>
<dbReference type="GO" id="GO:0009002">
    <property type="term" value="F:serine-type D-Ala-D-Ala carboxypeptidase activity"/>
    <property type="evidence" value="ECO:0007669"/>
    <property type="project" value="UniProtKB-EC"/>
</dbReference>
<evidence type="ECO:0000256" key="12">
    <source>
        <dbReference type="ARBA" id="ARBA00034000"/>
    </source>
</evidence>
<dbReference type="UniPathway" id="UPA00219"/>
<dbReference type="InterPro" id="IPR001967">
    <property type="entry name" value="Peptidase_S11_N"/>
</dbReference>
<dbReference type="EMBL" id="BAUU01000049">
    <property type="protein sequence ID" value="GAE32760.1"/>
    <property type="molecule type" value="Genomic_DNA"/>
</dbReference>
<dbReference type="PANTHER" id="PTHR21581">
    <property type="entry name" value="D-ALANYL-D-ALANINE CARBOXYPEPTIDASE"/>
    <property type="match status" value="1"/>
</dbReference>
<dbReference type="SMART" id="SM00936">
    <property type="entry name" value="PBP5_C"/>
    <property type="match status" value="1"/>
</dbReference>
<gene>
    <name evidence="18" type="ORF">JCM9152_4322</name>
</gene>
<dbReference type="InterPro" id="IPR018044">
    <property type="entry name" value="Peptidase_S11"/>
</dbReference>
<evidence type="ECO:0000256" key="4">
    <source>
        <dbReference type="ARBA" id="ARBA00012448"/>
    </source>
</evidence>
<evidence type="ECO:0000256" key="5">
    <source>
        <dbReference type="ARBA" id="ARBA00022645"/>
    </source>
</evidence>
<evidence type="ECO:0000256" key="7">
    <source>
        <dbReference type="ARBA" id="ARBA00022729"/>
    </source>
</evidence>
<name>W4QKV8_9BACI</name>
<evidence type="ECO:0000256" key="6">
    <source>
        <dbReference type="ARBA" id="ARBA00022670"/>
    </source>
</evidence>
<dbReference type="InterPro" id="IPR037167">
    <property type="entry name" value="Peptidase_S11_C_sf"/>
</dbReference>
<evidence type="ECO:0000256" key="1">
    <source>
        <dbReference type="ARBA" id="ARBA00003217"/>
    </source>
</evidence>
<dbReference type="GO" id="GO:0071555">
    <property type="term" value="P:cell wall organization"/>
    <property type="evidence" value="ECO:0007669"/>
    <property type="project" value="UniProtKB-KW"/>
</dbReference>
<evidence type="ECO:0000256" key="16">
    <source>
        <dbReference type="SAM" id="SignalP"/>
    </source>
</evidence>
<dbReference type="GO" id="GO:0006508">
    <property type="term" value="P:proteolysis"/>
    <property type="evidence" value="ECO:0007669"/>
    <property type="project" value="UniProtKB-KW"/>
</dbReference>
<keyword evidence="8" id="KW-0378">Hydrolase</keyword>
<evidence type="ECO:0000256" key="9">
    <source>
        <dbReference type="ARBA" id="ARBA00022960"/>
    </source>
</evidence>
<keyword evidence="10" id="KW-0573">Peptidoglycan synthesis</keyword>
<keyword evidence="19" id="KW-1185">Reference proteome</keyword>
<evidence type="ECO:0000256" key="10">
    <source>
        <dbReference type="ARBA" id="ARBA00022984"/>
    </source>
</evidence>
<comment type="caution">
    <text evidence="18">The sequence shown here is derived from an EMBL/GenBank/DDBJ whole genome shotgun (WGS) entry which is preliminary data.</text>
</comment>
<dbReference type="Proteomes" id="UP000018895">
    <property type="component" value="Unassembled WGS sequence"/>
</dbReference>
<feature type="active site" evidence="13">
    <location>
        <position position="127"/>
    </location>
</feature>
<dbReference type="Gene3D" id="2.60.410.10">
    <property type="entry name" value="D-Ala-D-Ala carboxypeptidase, C-terminal domain"/>
    <property type="match status" value="1"/>
</dbReference>
<dbReference type="InterPro" id="IPR012907">
    <property type="entry name" value="Peptidase_S11_C"/>
</dbReference>
<evidence type="ECO:0000256" key="2">
    <source>
        <dbReference type="ARBA" id="ARBA00004752"/>
    </source>
</evidence>
<dbReference type="SUPFAM" id="SSF56601">
    <property type="entry name" value="beta-lactamase/transpeptidase-like"/>
    <property type="match status" value="1"/>
</dbReference>
<protein>
    <recommendedName>
        <fullName evidence="4">serine-type D-Ala-D-Ala carboxypeptidase</fullName>
        <ecNumber evidence="4">3.4.16.4</ecNumber>
    </recommendedName>
</protein>